<keyword evidence="1" id="KW-1133">Transmembrane helix</keyword>
<protein>
    <submittedName>
        <fullName evidence="2">Uncharacterized protein</fullName>
    </submittedName>
</protein>
<accession>A0AAE9X0D5</accession>
<evidence type="ECO:0000313" key="3">
    <source>
        <dbReference type="Proteomes" id="UP001219750"/>
    </source>
</evidence>
<evidence type="ECO:0000256" key="1">
    <source>
        <dbReference type="SAM" id="Phobius"/>
    </source>
</evidence>
<feature type="transmembrane region" description="Helical" evidence="1">
    <location>
        <begin position="12"/>
        <end position="34"/>
    </location>
</feature>
<keyword evidence="1" id="KW-0472">Membrane</keyword>
<proteinExistence type="predicted"/>
<organism evidence="2 3">
    <name type="scientific">Caulobacter phage DCM</name>
    <dbReference type="NCBI Taxonomy" id="3020391"/>
    <lineage>
        <taxon>Viruses</taxon>
        <taxon>Duplodnaviria</taxon>
        <taxon>Heunggongvirae</taxon>
        <taxon>Uroviricota</taxon>
        <taxon>Caudoviricetes</taxon>
        <taxon>Autographivirales</taxon>
        <taxon>Autonotataviridae</taxon>
        <taxon>Dcimvirus</taxon>
        <taxon>Dcimvirus DCM</taxon>
    </lineage>
</organism>
<keyword evidence="1" id="KW-0812">Transmembrane</keyword>
<dbReference type="EMBL" id="OQ137559">
    <property type="protein sequence ID" value="WCA46199.1"/>
    <property type="molecule type" value="Genomic_DNA"/>
</dbReference>
<reference evidence="2" key="1">
    <citation type="submission" date="2022-12" db="EMBL/GenBank/DDBJ databases">
        <authorList>
            <person name="Ely B."/>
        </authorList>
    </citation>
    <scope>NUCLEOTIDE SEQUENCE</scope>
</reference>
<keyword evidence="3" id="KW-1185">Reference proteome</keyword>
<dbReference type="Proteomes" id="UP001219750">
    <property type="component" value="Segment"/>
</dbReference>
<sequence>MGLLMSDYEIMNVLDLAMGVLFIVAIGLVVFCLNKTEGKRRRRK</sequence>
<reference evidence="2" key="2">
    <citation type="journal article" date="2024" name="Viruses">
        <title>New Genera and Species of Caulobacter and Brevundimonas Bacteriophages Provide Insights into Phage Genome Evolution.</title>
        <authorList>
            <person name="Ely B."/>
            <person name="Hils M."/>
            <person name="Clarke A."/>
            <person name="Albert M."/>
            <person name="Holness N."/>
            <person name="Lenski J."/>
            <person name="Mohammadi T."/>
        </authorList>
    </citation>
    <scope>NUCLEOTIDE SEQUENCE</scope>
</reference>
<evidence type="ECO:0000313" key="2">
    <source>
        <dbReference type="EMBL" id="WCA46199.1"/>
    </source>
</evidence>
<name>A0AAE9X0D5_9CAUD</name>
<gene>
    <name evidence="2" type="primary">DCM_gp004</name>
</gene>